<gene>
    <name evidence="7" type="ORF">GGR43_000311</name>
</gene>
<dbReference type="GO" id="GO:0006310">
    <property type="term" value="P:DNA recombination"/>
    <property type="evidence" value="ECO:0007669"/>
    <property type="project" value="UniProtKB-KW"/>
</dbReference>
<dbReference type="InterPro" id="IPR010998">
    <property type="entry name" value="Integrase_recombinase_N"/>
</dbReference>
<sequence length="565" mass="62027">MSRNWAETAVFRHLDVPTGHNSVIQRGMEKMADMQRLLKRGDTYHYHRRVPLHLVETVGKKFVRRALGTDSPKEARRRRTMEDARTEAMFREAEKGIKPGTGRMSVSLDTLTAYVRETVEEMDRKASERLALSPPADKRQLADMVEDAQVQLGILTNPGDPRQDEFVATATDRIAHAHGADLTDAALVAQFAEIVRRGLVEVTRRHIGRLTNENGTAFHDAAFDPAAQPSTPASVAALDTDIVDGWAAERKPSQKAVDSCRSEARKFLAHTGPKAVGDITRADVLTYKAAMIADGQSPANIKTRLSRLNTVLGWATENGHLAANPAKGITIKVPKKSKDKRQPFDTNDLNAIFAGPVHAEGDRPLRGRGEASYWLPLLALFSGARLEEMAQLRPHDVAQHTYADGDGQTRQGWFITIVEVDGEDGTSVKTAGSERLVPVHPVLEELGFIAFAKAQQDAGHARLFHLLKPGAYGKLGNKWGEWWSGYMRGTIGITDKRKVFHSFRHTFKDAARHCGLPEGVARQIMGHSGEDVADDYGNGYSLFQLVEGMAKVKAVGVTLPAPPAA</sequence>
<dbReference type="CDD" id="cd01184">
    <property type="entry name" value="INT_C_like_1"/>
    <property type="match status" value="1"/>
</dbReference>
<comment type="similarity">
    <text evidence="1">Belongs to the 'phage' integrase family.</text>
</comment>
<dbReference type="Gene3D" id="1.10.150.130">
    <property type="match status" value="1"/>
</dbReference>
<dbReference type="AlphaFoldDB" id="A0A7W6BGT7"/>
<evidence type="ECO:0000256" key="3">
    <source>
        <dbReference type="ARBA" id="ARBA00023125"/>
    </source>
</evidence>
<evidence type="ECO:0000256" key="4">
    <source>
        <dbReference type="ARBA" id="ARBA00023172"/>
    </source>
</evidence>
<evidence type="ECO:0000259" key="6">
    <source>
        <dbReference type="PROSITE" id="PS51900"/>
    </source>
</evidence>
<dbReference type="InterPro" id="IPR044068">
    <property type="entry name" value="CB"/>
</dbReference>
<organism evidence="7 8">
    <name type="scientific">Sphingobium jiangsuense</name>
    <dbReference type="NCBI Taxonomy" id="870476"/>
    <lineage>
        <taxon>Bacteria</taxon>
        <taxon>Pseudomonadati</taxon>
        <taxon>Pseudomonadota</taxon>
        <taxon>Alphaproteobacteria</taxon>
        <taxon>Sphingomonadales</taxon>
        <taxon>Sphingomonadaceae</taxon>
        <taxon>Sphingobium</taxon>
    </lineage>
</organism>
<evidence type="ECO:0000313" key="8">
    <source>
        <dbReference type="Proteomes" id="UP000571950"/>
    </source>
</evidence>
<dbReference type="PANTHER" id="PTHR30349">
    <property type="entry name" value="PHAGE INTEGRASE-RELATED"/>
    <property type="match status" value="1"/>
</dbReference>
<evidence type="ECO:0000256" key="1">
    <source>
        <dbReference type="ARBA" id="ARBA00008857"/>
    </source>
</evidence>
<name>A0A7W6BGT7_9SPHN</name>
<keyword evidence="3 5" id="KW-0238">DNA-binding</keyword>
<dbReference type="InterPro" id="IPR050090">
    <property type="entry name" value="Tyrosine_recombinase_XerCD"/>
</dbReference>
<dbReference type="InterPro" id="IPR046668">
    <property type="entry name" value="DUF6538"/>
</dbReference>
<proteinExistence type="inferred from homology"/>
<dbReference type="PROSITE" id="PS51900">
    <property type="entry name" value="CB"/>
    <property type="match status" value="1"/>
</dbReference>
<dbReference type="SUPFAM" id="SSF56349">
    <property type="entry name" value="DNA breaking-rejoining enzymes"/>
    <property type="match status" value="1"/>
</dbReference>
<keyword evidence="2" id="KW-0229">DNA integration</keyword>
<protein>
    <submittedName>
        <fullName evidence="7">Integrase</fullName>
    </submittedName>
</protein>
<evidence type="ECO:0000313" key="7">
    <source>
        <dbReference type="EMBL" id="MBB3924617.1"/>
    </source>
</evidence>
<keyword evidence="4" id="KW-0233">DNA recombination</keyword>
<dbReference type="GO" id="GO:0015074">
    <property type="term" value="P:DNA integration"/>
    <property type="evidence" value="ECO:0007669"/>
    <property type="project" value="UniProtKB-KW"/>
</dbReference>
<dbReference type="EMBL" id="JACIDT010000001">
    <property type="protein sequence ID" value="MBB3924617.1"/>
    <property type="molecule type" value="Genomic_DNA"/>
</dbReference>
<dbReference type="RefSeq" id="WP_188070175.1">
    <property type="nucleotide sequence ID" value="NZ_JACIDT010000001.1"/>
</dbReference>
<dbReference type="InterPro" id="IPR013762">
    <property type="entry name" value="Integrase-like_cat_sf"/>
</dbReference>
<dbReference type="PANTHER" id="PTHR30349:SF41">
    <property type="entry name" value="INTEGRASE_RECOMBINASE PROTEIN MJ0367-RELATED"/>
    <property type="match status" value="1"/>
</dbReference>
<dbReference type="Proteomes" id="UP000571950">
    <property type="component" value="Unassembled WGS sequence"/>
</dbReference>
<evidence type="ECO:0000256" key="5">
    <source>
        <dbReference type="PROSITE-ProRule" id="PRU01248"/>
    </source>
</evidence>
<comment type="caution">
    <text evidence="7">The sequence shown here is derived from an EMBL/GenBank/DDBJ whole genome shotgun (WGS) entry which is preliminary data.</text>
</comment>
<dbReference type="Pfam" id="PF20172">
    <property type="entry name" value="DUF6538"/>
    <property type="match status" value="1"/>
</dbReference>
<keyword evidence="8" id="KW-1185">Reference proteome</keyword>
<dbReference type="GO" id="GO:0003677">
    <property type="term" value="F:DNA binding"/>
    <property type="evidence" value="ECO:0007669"/>
    <property type="project" value="UniProtKB-UniRule"/>
</dbReference>
<accession>A0A7W6BGT7</accession>
<evidence type="ECO:0000256" key="2">
    <source>
        <dbReference type="ARBA" id="ARBA00022908"/>
    </source>
</evidence>
<dbReference type="Gene3D" id="1.10.443.10">
    <property type="entry name" value="Intergrase catalytic core"/>
    <property type="match status" value="1"/>
</dbReference>
<reference evidence="7 8" key="1">
    <citation type="submission" date="2020-08" db="EMBL/GenBank/DDBJ databases">
        <title>Genomic Encyclopedia of Type Strains, Phase IV (KMG-IV): sequencing the most valuable type-strain genomes for metagenomic binning, comparative biology and taxonomic classification.</title>
        <authorList>
            <person name="Goeker M."/>
        </authorList>
    </citation>
    <scope>NUCLEOTIDE SEQUENCE [LARGE SCALE GENOMIC DNA]</scope>
    <source>
        <strain evidence="7 8">DSM 26189</strain>
    </source>
</reference>
<feature type="domain" description="Core-binding (CB)" evidence="6">
    <location>
        <begin position="237"/>
        <end position="316"/>
    </location>
</feature>
<dbReference type="InterPro" id="IPR011010">
    <property type="entry name" value="DNA_brk_join_enz"/>
</dbReference>